<dbReference type="AlphaFoldDB" id="A0A1G2B1K2"/>
<proteinExistence type="predicted"/>
<dbReference type="EMBL" id="MHKD01000022">
    <property type="protein sequence ID" value="OGY83062.1"/>
    <property type="molecule type" value="Genomic_DNA"/>
</dbReference>
<protein>
    <submittedName>
        <fullName evidence="2">Uncharacterized protein</fullName>
    </submittedName>
</protein>
<sequence>MPKKSLYLASLGTLLGVVAWFGLAAQPVAASAYPTSPYDSSSPYKIAGCVMVNTQAEMDSSHVYTLAPDVLYDLNNSYRELWNRNARCDELQFHASHGTSNQRLRAWLVDVAKGWFRNIGTSHLKGQTVSTSRHEIFFIDQNGAHRIYDWPTAMSWGLLIADRVSISDALKEPFYTTASFGTPLNFHDGRYRDAFHDVWRDGERELTVFPDRMADEIEMLMGNENNIQATSREVFQDCSYVYSSPGDPYGALFDWDWMGLNESCS</sequence>
<name>A0A1G2B1K2_9BACT</name>
<accession>A0A1G2B1K2</accession>
<evidence type="ECO:0000256" key="1">
    <source>
        <dbReference type="SAM" id="SignalP"/>
    </source>
</evidence>
<gene>
    <name evidence="2" type="ORF">A3F54_04515</name>
</gene>
<comment type="caution">
    <text evidence="2">The sequence shown here is derived from an EMBL/GenBank/DDBJ whole genome shotgun (WGS) entry which is preliminary data.</text>
</comment>
<dbReference type="STRING" id="1798542.A3F54_04515"/>
<evidence type="ECO:0000313" key="3">
    <source>
        <dbReference type="Proteomes" id="UP000176952"/>
    </source>
</evidence>
<evidence type="ECO:0000313" key="2">
    <source>
        <dbReference type="EMBL" id="OGY83062.1"/>
    </source>
</evidence>
<keyword evidence="1" id="KW-0732">Signal</keyword>
<feature type="chain" id="PRO_5009581990" evidence="1">
    <location>
        <begin position="25"/>
        <end position="265"/>
    </location>
</feature>
<organism evidence="2 3">
    <name type="scientific">Candidatus Kerfeldbacteria bacterium RIFCSPHIGHO2_12_FULL_48_17</name>
    <dbReference type="NCBI Taxonomy" id="1798542"/>
    <lineage>
        <taxon>Bacteria</taxon>
        <taxon>Candidatus Kerfeldiibacteriota</taxon>
    </lineage>
</organism>
<feature type="signal peptide" evidence="1">
    <location>
        <begin position="1"/>
        <end position="24"/>
    </location>
</feature>
<dbReference type="Proteomes" id="UP000176952">
    <property type="component" value="Unassembled WGS sequence"/>
</dbReference>
<reference evidence="2 3" key="1">
    <citation type="journal article" date="2016" name="Nat. Commun.">
        <title>Thousands of microbial genomes shed light on interconnected biogeochemical processes in an aquifer system.</title>
        <authorList>
            <person name="Anantharaman K."/>
            <person name="Brown C.T."/>
            <person name="Hug L.A."/>
            <person name="Sharon I."/>
            <person name="Castelle C.J."/>
            <person name="Probst A.J."/>
            <person name="Thomas B.C."/>
            <person name="Singh A."/>
            <person name="Wilkins M.J."/>
            <person name="Karaoz U."/>
            <person name="Brodie E.L."/>
            <person name="Williams K.H."/>
            <person name="Hubbard S.S."/>
            <person name="Banfield J.F."/>
        </authorList>
    </citation>
    <scope>NUCLEOTIDE SEQUENCE [LARGE SCALE GENOMIC DNA]</scope>
</reference>